<sequence>MQEDIAALQLDKNGGGEFRSTKYQLHAQAVEKSPLAEFIYSPKTSVFKKEEQAPLVLDDFFLDVSESKPKDTDTELTADKFFNRIIENPAGLNEVVNQQNGQGRPNLSDVQEAQAPTFEGDGFHEVGSARKKASDVDDEFDYAFEGGQREGATHKQVFKAKPIPKHLLTNVKQQQLQAVSENEDAGEEEEEEKSNIGRKSDNNSDTATYEGTHKDGAQSKDPFLSTGKVFQNPAFVVEAEGPHSYQTAHIVAEGPHSYQTAHIVGAVLSHPDVRSDDEVELVSTREVLGAQPRAIPSAAADSAVPATAPLSSSAPRIQAATDHHDLPFMASDVQLLSKAQPASQQPLVCASSVGQNSPQIVATDNDPDAGTSLSVATADAGTSLSVATADAGTSLSVATADAGTSLSAATADAGTSLSAATADAGTS</sequence>
<keyword evidence="3" id="KW-1185">Reference proteome</keyword>
<feature type="region of interest" description="Disordered" evidence="1">
    <location>
        <begin position="408"/>
        <end position="427"/>
    </location>
</feature>
<dbReference type="EMBL" id="BEGY01000032">
    <property type="protein sequence ID" value="GAX78446.1"/>
    <property type="molecule type" value="Genomic_DNA"/>
</dbReference>
<accession>A0A250X5Y1</accession>
<reference evidence="2 3" key="1">
    <citation type="submission" date="2017-08" db="EMBL/GenBank/DDBJ databases">
        <title>Acidophilic green algal genome provides insights into adaptation to an acidic environment.</title>
        <authorList>
            <person name="Hirooka S."/>
            <person name="Hirose Y."/>
            <person name="Kanesaki Y."/>
            <person name="Higuchi S."/>
            <person name="Fujiwara T."/>
            <person name="Onuma R."/>
            <person name="Era A."/>
            <person name="Ohbayashi R."/>
            <person name="Uzuka A."/>
            <person name="Nozaki H."/>
            <person name="Yoshikawa H."/>
            <person name="Miyagishima S.Y."/>
        </authorList>
    </citation>
    <scope>NUCLEOTIDE SEQUENCE [LARGE SCALE GENOMIC DNA]</scope>
    <source>
        <strain evidence="2 3">NIES-2499</strain>
    </source>
</reference>
<feature type="compositionally biased region" description="Polar residues" evidence="1">
    <location>
        <begin position="170"/>
        <end position="180"/>
    </location>
</feature>
<feature type="region of interest" description="Disordered" evidence="1">
    <location>
        <begin position="169"/>
        <end position="225"/>
    </location>
</feature>
<evidence type="ECO:0000313" key="2">
    <source>
        <dbReference type="EMBL" id="GAX78446.1"/>
    </source>
</evidence>
<evidence type="ECO:0000256" key="1">
    <source>
        <dbReference type="SAM" id="MobiDB-lite"/>
    </source>
</evidence>
<gene>
    <name evidence="2" type="ORF">CEUSTIGMA_g5887.t1</name>
</gene>
<dbReference type="AlphaFoldDB" id="A0A250X5Y1"/>
<proteinExistence type="predicted"/>
<feature type="compositionally biased region" description="Acidic residues" evidence="1">
    <location>
        <begin position="181"/>
        <end position="192"/>
    </location>
</feature>
<feature type="compositionally biased region" description="Basic and acidic residues" evidence="1">
    <location>
        <begin position="193"/>
        <end position="202"/>
    </location>
</feature>
<dbReference type="Proteomes" id="UP000232323">
    <property type="component" value="Unassembled WGS sequence"/>
</dbReference>
<protein>
    <submittedName>
        <fullName evidence="2">Uncharacterized protein</fullName>
    </submittedName>
</protein>
<evidence type="ECO:0000313" key="3">
    <source>
        <dbReference type="Proteomes" id="UP000232323"/>
    </source>
</evidence>
<name>A0A250X5Y1_9CHLO</name>
<feature type="non-terminal residue" evidence="2">
    <location>
        <position position="427"/>
    </location>
</feature>
<comment type="caution">
    <text evidence="2">The sequence shown here is derived from an EMBL/GenBank/DDBJ whole genome shotgun (WGS) entry which is preliminary data.</text>
</comment>
<organism evidence="2 3">
    <name type="scientific">Chlamydomonas eustigma</name>
    <dbReference type="NCBI Taxonomy" id="1157962"/>
    <lineage>
        <taxon>Eukaryota</taxon>
        <taxon>Viridiplantae</taxon>
        <taxon>Chlorophyta</taxon>
        <taxon>core chlorophytes</taxon>
        <taxon>Chlorophyceae</taxon>
        <taxon>CS clade</taxon>
        <taxon>Chlamydomonadales</taxon>
        <taxon>Chlamydomonadaceae</taxon>
        <taxon>Chlamydomonas</taxon>
    </lineage>
</organism>